<reference evidence="2 3" key="1">
    <citation type="submission" date="2024-06" db="EMBL/GenBank/DDBJ databases">
        <authorList>
            <person name="Kaempfer P."/>
            <person name="Viver T."/>
        </authorList>
    </citation>
    <scope>NUCLEOTIDE SEQUENCE [LARGE SCALE GENOMIC DNA]</scope>
    <source>
        <strain evidence="2 3">ST-119</strain>
    </source>
</reference>
<evidence type="ECO:0000256" key="1">
    <source>
        <dbReference type="SAM" id="Phobius"/>
    </source>
</evidence>
<sequence>MVSLKKFILKLIVFVAPLLVLWGVYEYLLRAMPSAYTLKRNLLEKNSEDIHTLILGNSYAHYGLNPKYFAGNSINVAYSGQTIDYDYFIFKKYEKRFTNLKNIIIAIGDDSFFYSLDDGEGKWRKAEYVLNYNYPSSELAYHFRSFNANFNESTAALFNYVIGNYDPVRCSSTGWGNDYTSVKQQDLIKGAEYITRHSHIDINAKLSQNNFNEMTEKIKYIIRWGEKHNTAVLLITTPVSKPYRDRMDKKQVTATFRAAQNLADNFSNAHYYNFFADKRFTNNDFYDSNHLSEIGAEKLSLIVDNLIGKADNDK</sequence>
<comment type="caution">
    <text evidence="2">The sequence shown here is derived from an EMBL/GenBank/DDBJ whole genome shotgun (WGS) entry which is preliminary data.</text>
</comment>
<keyword evidence="1" id="KW-1133">Transmembrane helix</keyword>
<name>A0ABW8Z1M8_9FLAO</name>
<proteinExistence type="predicted"/>
<dbReference type="Proteomes" id="UP001629156">
    <property type="component" value="Unassembled WGS sequence"/>
</dbReference>
<gene>
    <name evidence="2" type="ORF">ABS766_13260</name>
</gene>
<keyword evidence="1" id="KW-0472">Membrane</keyword>
<dbReference type="SUPFAM" id="SSF52266">
    <property type="entry name" value="SGNH hydrolase"/>
    <property type="match status" value="1"/>
</dbReference>
<organism evidence="2 3">
    <name type="scientific">Flavobacterium rhizosphaerae</name>
    <dbReference type="NCBI Taxonomy" id="3163298"/>
    <lineage>
        <taxon>Bacteria</taxon>
        <taxon>Pseudomonadati</taxon>
        <taxon>Bacteroidota</taxon>
        <taxon>Flavobacteriia</taxon>
        <taxon>Flavobacteriales</taxon>
        <taxon>Flavobacteriaceae</taxon>
        <taxon>Flavobacterium</taxon>
    </lineage>
</organism>
<dbReference type="EMBL" id="JBELPZ010000016">
    <property type="protein sequence ID" value="MFL9845390.1"/>
    <property type="molecule type" value="Genomic_DNA"/>
</dbReference>
<evidence type="ECO:0000313" key="2">
    <source>
        <dbReference type="EMBL" id="MFL9845390.1"/>
    </source>
</evidence>
<keyword evidence="3" id="KW-1185">Reference proteome</keyword>
<keyword evidence="1" id="KW-0812">Transmembrane</keyword>
<accession>A0ABW8Z1M8</accession>
<dbReference type="Pfam" id="PF07611">
    <property type="entry name" value="DUF1574"/>
    <property type="match status" value="1"/>
</dbReference>
<protein>
    <submittedName>
        <fullName evidence="2">DUF1574 family protein</fullName>
    </submittedName>
</protein>
<dbReference type="InterPro" id="IPR011468">
    <property type="entry name" value="DUF1574"/>
</dbReference>
<evidence type="ECO:0000313" key="3">
    <source>
        <dbReference type="Proteomes" id="UP001629156"/>
    </source>
</evidence>
<feature type="transmembrane region" description="Helical" evidence="1">
    <location>
        <begin position="7"/>
        <end position="25"/>
    </location>
</feature>